<keyword evidence="4" id="KW-0326">Glycosidase</keyword>
<evidence type="ECO:0000259" key="7">
    <source>
        <dbReference type="Pfam" id="PF17189"/>
    </source>
</evidence>
<name>A0ABT3IQA6_9BACT</name>
<protein>
    <recommendedName>
        <fullName evidence="10">Glycosyl hydrolase</fullName>
    </recommendedName>
</protein>
<gene>
    <name evidence="8" type="ORF">OL497_19700</name>
</gene>
<evidence type="ECO:0000256" key="5">
    <source>
        <dbReference type="SAM" id="SignalP"/>
    </source>
</evidence>
<dbReference type="SUPFAM" id="SSF51011">
    <property type="entry name" value="Glycosyl hydrolase domain"/>
    <property type="match status" value="1"/>
</dbReference>
<feature type="signal peptide" evidence="5">
    <location>
        <begin position="1"/>
        <end position="22"/>
    </location>
</feature>
<evidence type="ECO:0008006" key="10">
    <source>
        <dbReference type="Google" id="ProtNLM"/>
    </source>
</evidence>
<evidence type="ECO:0000256" key="4">
    <source>
        <dbReference type="RuleBase" id="RU361188"/>
    </source>
</evidence>
<dbReference type="PANTHER" id="PTHR11069:SF38">
    <property type="entry name" value="GLUCURONOXYLANASE XYNC"/>
    <property type="match status" value="1"/>
</dbReference>
<dbReference type="InterPro" id="IPR017853">
    <property type="entry name" value="GH"/>
</dbReference>
<keyword evidence="2 5" id="KW-0732">Signal</keyword>
<organism evidence="8 9">
    <name type="scientific">Chitinophaga nivalis</name>
    <dbReference type="NCBI Taxonomy" id="2991709"/>
    <lineage>
        <taxon>Bacteria</taxon>
        <taxon>Pseudomonadati</taxon>
        <taxon>Bacteroidota</taxon>
        <taxon>Chitinophagia</taxon>
        <taxon>Chitinophagales</taxon>
        <taxon>Chitinophagaceae</taxon>
        <taxon>Chitinophaga</taxon>
    </lineage>
</organism>
<evidence type="ECO:0000313" key="9">
    <source>
        <dbReference type="Proteomes" id="UP001207742"/>
    </source>
</evidence>
<dbReference type="InterPro" id="IPR013780">
    <property type="entry name" value="Glyco_hydro_b"/>
</dbReference>
<dbReference type="EMBL" id="JAPDNS010000002">
    <property type="protein sequence ID" value="MCW3486136.1"/>
    <property type="molecule type" value="Genomic_DNA"/>
</dbReference>
<dbReference type="InterPro" id="IPR001139">
    <property type="entry name" value="Glyco_hydro_30"/>
</dbReference>
<accession>A0ABT3IQA6</accession>
<evidence type="ECO:0000313" key="8">
    <source>
        <dbReference type="EMBL" id="MCW3486136.1"/>
    </source>
</evidence>
<feature type="domain" description="Glycosyl hydrolase family 30 beta sandwich" evidence="7">
    <location>
        <begin position="408"/>
        <end position="496"/>
    </location>
</feature>
<dbReference type="Proteomes" id="UP001207742">
    <property type="component" value="Unassembled WGS sequence"/>
</dbReference>
<dbReference type="RefSeq" id="WP_264732951.1">
    <property type="nucleotide sequence ID" value="NZ_JAPDNR010000001.1"/>
</dbReference>
<dbReference type="Gene3D" id="3.20.20.80">
    <property type="entry name" value="Glycosidases"/>
    <property type="match status" value="1"/>
</dbReference>
<evidence type="ECO:0000256" key="3">
    <source>
        <dbReference type="ARBA" id="ARBA00022801"/>
    </source>
</evidence>
<dbReference type="Pfam" id="PF17189">
    <property type="entry name" value="Glyco_hydro_30C"/>
    <property type="match status" value="1"/>
</dbReference>
<sequence>MKHQWKQSGIAIAMLLAVSACSKPVQDTVNKDDNRAVHAGTALAQQAAGVTLDWDKTYQRMEGFGTFGGRIMPFFESANRDTVMERLFGNSGLQLSIIRSKVLHTFPFDAQTGKVTILPAGADINMDPNSAAYKNLSEDAREQVGQLWILKKVKERYNVPVAIASAWTPPLYMKTNAVINAKWFNGLNFNCCSSNFAKYLAGFVKAYQQQGIDFYAISPTNEPENVVSDWDASYWDSKHLGEFITNNLRPALQANGLQTKIIASENAAWGTAQGFLSGIDASQVDIFAGHGYPEIVDLPGLMISKKPRYNQRPAPWTFNTQGKSIWLTEISDDNGIYDNSMTEGLAFATSMHKFLAECNVNAFVYWLGMLAIRNNESLIGTTADGKLEYPKTYDVMGQYSRFIHPGYVRIGVSNSNANVQMSAYKEPQTGNFTVVMTNTTGDAVNCHLQLKGFRAGSLTSYLTAEGAARWAQGTPQAANADGTIDVVAPPRSVITFTGKQQ</sequence>
<dbReference type="InterPro" id="IPR033452">
    <property type="entry name" value="GH30_C"/>
</dbReference>
<reference evidence="8 9" key="1">
    <citation type="submission" date="2022-10" db="EMBL/GenBank/DDBJ databases">
        <title>Chitinophaga nivalis PC15 sp. nov., isolated from Pyeongchang county, South Korea.</title>
        <authorList>
            <person name="Trinh H.N."/>
        </authorList>
    </citation>
    <scope>NUCLEOTIDE SEQUENCE [LARGE SCALE GENOMIC DNA]</scope>
    <source>
        <strain evidence="8 9">PC14</strain>
    </source>
</reference>
<dbReference type="InterPro" id="IPR033453">
    <property type="entry name" value="Glyco_hydro_30_TIM-barrel"/>
</dbReference>
<dbReference type="PANTHER" id="PTHR11069">
    <property type="entry name" value="GLUCOSYLCERAMIDASE"/>
    <property type="match status" value="1"/>
</dbReference>
<keyword evidence="9" id="KW-1185">Reference proteome</keyword>
<keyword evidence="3 4" id="KW-0378">Hydrolase</keyword>
<dbReference type="PROSITE" id="PS51257">
    <property type="entry name" value="PROKAR_LIPOPROTEIN"/>
    <property type="match status" value="1"/>
</dbReference>
<proteinExistence type="inferred from homology"/>
<evidence type="ECO:0000259" key="6">
    <source>
        <dbReference type="Pfam" id="PF02055"/>
    </source>
</evidence>
<feature type="domain" description="Glycosyl hydrolase family 30 TIM-barrel" evidence="6">
    <location>
        <begin position="79"/>
        <end position="255"/>
    </location>
</feature>
<comment type="caution">
    <text evidence="8">The sequence shown here is derived from an EMBL/GenBank/DDBJ whole genome shotgun (WGS) entry which is preliminary data.</text>
</comment>
<feature type="chain" id="PRO_5045764083" description="Glycosyl hydrolase" evidence="5">
    <location>
        <begin position="23"/>
        <end position="501"/>
    </location>
</feature>
<comment type="similarity">
    <text evidence="1 4">Belongs to the glycosyl hydrolase 30 family.</text>
</comment>
<evidence type="ECO:0000256" key="2">
    <source>
        <dbReference type="ARBA" id="ARBA00022729"/>
    </source>
</evidence>
<dbReference type="Gene3D" id="2.60.40.1180">
    <property type="entry name" value="Golgi alpha-mannosidase II"/>
    <property type="match status" value="1"/>
</dbReference>
<dbReference type="Pfam" id="PF02055">
    <property type="entry name" value="Glyco_hydro_30"/>
    <property type="match status" value="1"/>
</dbReference>
<evidence type="ECO:0000256" key="1">
    <source>
        <dbReference type="ARBA" id="ARBA00005382"/>
    </source>
</evidence>
<dbReference type="SUPFAM" id="SSF51445">
    <property type="entry name" value="(Trans)glycosidases"/>
    <property type="match status" value="1"/>
</dbReference>